<organism evidence="2 3">
    <name type="scientific">Anas platyrhynchos platyrhynchos</name>
    <name type="common">Northern mallard</name>
    <dbReference type="NCBI Taxonomy" id="8840"/>
    <lineage>
        <taxon>Eukaryota</taxon>
        <taxon>Metazoa</taxon>
        <taxon>Chordata</taxon>
        <taxon>Craniata</taxon>
        <taxon>Vertebrata</taxon>
        <taxon>Euteleostomi</taxon>
        <taxon>Archelosauria</taxon>
        <taxon>Archosauria</taxon>
        <taxon>Dinosauria</taxon>
        <taxon>Saurischia</taxon>
        <taxon>Theropoda</taxon>
        <taxon>Coelurosauria</taxon>
        <taxon>Aves</taxon>
        <taxon>Neognathae</taxon>
        <taxon>Galloanserae</taxon>
        <taxon>Anseriformes</taxon>
        <taxon>Anatidae</taxon>
        <taxon>Anatinae</taxon>
        <taxon>Anas</taxon>
    </lineage>
</organism>
<protein>
    <recommendedName>
        <fullName evidence="1">Calponin-homology (CH) domain-containing protein</fullName>
    </recommendedName>
</protein>
<dbReference type="SUPFAM" id="SSF47576">
    <property type="entry name" value="Calponin-homology domain, CH-domain"/>
    <property type="match status" value="1"/>
</dbReference>
<evidence type="ECO:0000259" key="1">
    <source>
        <dbReference type="PROSITE" id="PS50021"/>
    </source>
</evidence>
<dbReference type="SMART" id="SM00033">
    <property type="entry name" value="CH"/>
    <property type="match status" value="1"/>
</dbReference>
<feature type="domain" description="Calponin-homology (CH)" evidence="1">
    <location>
        <begin position="68"/>
        <end position="159"/>
    </location>
</feature>
<dbReference type="PANTHER" id="PTHR23167:SF35">
    <property type="entry name" value="[F-ACTIN]-MONOOXYGENASE MICAL1"/>
    <property type="match status" value="1"/>
</dbReference>
<dbReference type="PROSITE" id="PS50021">
    <property type="entry name" value="CH"/>
    <property type="match status" value="1"/>
</dbReference>
<dbReference type="InterPro" id="IPR050540">
    <property type="entry name" value="F-actin_Monoox_Mical"/>
</dbReference>
<dbReference type="Gene3D" id="1.10.418.10">
    <property type="entry name" value="Calponin-like domain"/>
    <property type="match status" value="1"/>
</dbReference>
<dbReference type="STRING" id="8840.ENSAPLP00000019171"/>
<evidence type="ECO:0000313" key="2">
    <source>
        <dbReference type="Ensembl" id="ENSAPLP00000019171.1"/>
    </source>
</evidence>
<keyword evidence="3" id="KW-1185">Reference proteome</keyword>
<reference evidence="2" key="3">
    <citation type="submission" date="2025-09" db="UniProtKB">
        <authorList>
            <consortium name="Ensembl"/>
        </authorList>
    </citation>
    <scope>IDENTIFICATION</scope>
</reference>
<accession>A0A493T053</accession>
<sequence length="159" mass="16936">EVSPSSWCRAMKHPRGLHQPAPWALGWGGCTGAVPGGLHLKLREGGFAEGVSPGWDGDACAASPAVSGDAYEELLRWCQASTAGYRGVEVTDFTSSWTSGLALCALVHRFRPDLDPVGIHQLMLDTAEQELGIQPVLSSTEMASMAEPDRLGLITYLSQ</sequence>
<reference evidence="2" key="2">
    <citation type="submission" date="2025-08" db="UniProtKB">
        <authorList>
            <consortium name="Ensembl"/>
        </authorList>
    </citation>
    <scope>IDENTIFICATION</scope>
</reference>
<name>A0A493T053_ANAPP</name>
<dbReference type="PANTHER" id="PTHR23167">
    <property type="entry name" value="CALPONIN HOMOLOGY DOMAIN-CONTAINING PROTEIN DDB_G0272472-RELATED"/>
    <property type="match status" value="1"/>
</dbReference>
<dbReference type="Ensembl" id="ENSAPLT00000040332.1">
    <property type="protein sequence ID" value="ENSAPLP00000019171.1"/>
    <property type="gene ID" value="ENSAPLG00000028087.1"/>
</dbReference>
<reference evidence="3" key="1">
    <citation type="submission" date="2017-10" db="EMBL/GenBank/DDBJ databases">
        <title>A new Pekin duck reference genome.</title>
        <authorList>
            <person name="Hou Z.-C."/>
            <person name="Zhou Z.-K."/>
            <person name="Zhu F."/>
            <person name="Hou S.-S."/>
        </authorList>
    </citation>
    <scope>NUCLEOTIDE SEQUENCE [LARGE SCALE GENOMIC DNA]</scope>
</reference>
<dbReference type="Proteomes" id="UP000016666">
    <property type="component" value="Unassembled WGS sequence"/>
</dbReference>
<dbReference type="InterPro" id="IPR001715">
    <property type="entry name" value="CH_dom"/>
</dbReference>
<dbReference type="AlphaFoldDB" id="A0A493T053"/>
<evidence type="ECO:0000313" key="3">
    <source>
        <dbReference type="Proteomes" id="UP000016666"/>
    </source>
</evidence>
<dbReference type="InterPro" id="IPR036872">
    <property type="entry name" value="CH_dom_sf"/>
</dbReference>
<dbReference type="GeneTree" id="ENSGT00940000155580"/>
<dbReference type="Pfam" id="PF00307">
    <property type="entry name" value="CH"/>
    <property type="match status" value="1"/>
</dbReference>
<proteinExistence type="predicted"/>